<reference evidence="2 3" key="1">
    <citation type="journal article" date="2024" name="IMA Fungus">
        <title>IMA Genome - F19 : A genome assembly and annotation guide to empower mycologists, including annotated draft genome sequences of Ceratocystis pirilliformis, Diaporthe australafricana, Fusarium ophioides, Paecilomyces lecythidis, and Sporothrix stenoceras.</title>
        <authorList>
            <person name="Aylward J."/>
            <person name="Wilson A.M."/>
            <person name="Visagie C.M."/>
            <person name="Spraker J."/>
            <person name="Barnes I."/>
            <person name="Buitendag C."/>
            <person name="Ceriani C."/>
            <person name="Del Mar Angel L."/>
            <person name="du Plessis D."/>
            <person name="Fuchs T."/>
            <person name="Gasser K."/>
            <person name="Kramer D."/>
            <person name="Li W."/>
            <person name="Munsamy K."/>
            <person name="Piso A."/>
            <person name="Price J.L."/>
            <person name="Sonnekus B."/>
            <person name="Thomas C."/>
            <person name="van der Nest A."/>
            <person name="van Dijk A."/>
            <person name="van Heerden A."/>
            <person name="van Vuuren N."/>
            <person name="Yilmaz N."/>
            <person name="Duong T.A."/>
            <person name="van der Merwe N.A."/>
            <person name="Wingfield M.J."/>
            <person name="Wingfield B.D."/>
        </authorList>
    </citation>
    <scope>NUCLEOTIDE SEQUENCE [LARGE SCALE GENOMIC DNA]</scope>
    <source>
        <strain evidence="2 3">CMW 18300</strain>
    </source>
</reference>
<dbReference type="PANTHER" id="PTHR24359">
    <property type="entry name" value="SERINE/THREONINE-PROTEIN KINASE SBK1"/>
    <property type="match status" value="1"/>
</dbReference>
<feature type="domain" description="Protein kinase" evidence="1">
    <location>
        <begin position="1"/>
        <end position="308"/>
    </location>
</feature>
<evidence type="ECO:0000259" key="1">
    <source>
        <dbReference type="PROSITE" id="PS50011"/>
    </source>
</evidence>
<organism evidence="2 3">
    <name type="scientific">Diaporthe australafricana</name>
    <dbReference type="NCBI Taxonomy" id="127596"/>
    <lineage>
        <taxon>Eukaryota</taxon>
        <taxon>Fungi</taxon>
        <taxon>Dikarya</taxon>
        <taxon>Ascomycota</taxon>
        <taxon>Pezizomycotina</taxon>
        <taxon>Sordariomycetes</taxon>
        <taxon>Sordariomycetidae</taxon>
        <taxon>Diaporthales</taxon>
        <taxon>Diaporthaceae</taxon>
        <taxon>Diaporthe</taxon>
    </lineage>
</organism>
<dbReference type="CDD" id="cd00180">
    <property type="entry name" value="PKc"/>
    <property type="match status" value="1"/>
</dbReference>
<evidence type="ECO:0000313" key="3">
    <source>
        <dbReference type="Proteomes" id="UP001583177"/>
    </source>
</evidence>
<keyword evidence="3" id="KW-1185">Reference proteome</keyword>
<comment type="caution">
    <text evidence="2">The sequence shown here is derived from an EMBL/GenBank/DDBJ whole genome shotgun (WGS) entry which is preliminary data.</text>
</comment>
<dbReference type="Pfam" id="PF00069">
    <property type="entry name" value="Pkinase"/>
    <property type="match status" value="1"/>
</dbReference>
<protein>
    <recommendedName>
        <fullName evidence="1">Protein kinase domain-containing protein</fullName>
    </recommendedName>
</protein>
<name>A0ABR3W4S9_9PEZI</name>
<sequence>MTSRSGSFAVKRLLSENRAQFEREVEMLESFSGDGNPHLISLLATYEQNNVFYLIFFWAEADLQSFWRDVNPIPKRDYSTVLWMAEQCLGIAKGLSALHNYTTFSHTRLKSVFGKSQPIHGNLSGIGECQLFGVHGDIKPRNVLWYKDISENAGHGTLKISDFGLAEFKTDPSEIYKPSEKVAYSASYRPPERDSKNAFVGRSHDIWALGCLYLEMIAWMLGGWQLVQNFQERRAPKGKFSRCEGVADAAFFHIESLSESGIATVAVKPAVTQADILPLVLNTADRASSSTTFATFQAAPSISIHFLI</sequence>
<evidence type="ECO:0000313" key="2">
    <source>
        <dbReference type="EMBL" id="KAL1853155.1"/>
    </source>
</evidence>
<dbReference type="Gene3D" id="1.10.510.10">
    <property type="entry name" value="Transferase(Phosphotransferase) domain 1"/>
    <property type="match status" value="2"/>
</dbReference>
<dbReference type="Proteomes" id="UP001583177">
    <property type="component" value="Unassembled WGS sequence"/>
</dbReference>
<dbReference type="InterPro" id="IPR000719">
    <property type="entry name" value="Prot_kinase_dom"/>
</dbReference>
<dbReference type="SUPFAM" id="SSF56112">
    <property type="entry name" value="Protein kinase-like (PK-like)"/>
    <property type="match status" value="1"/>
</dbReference>
<dbReference type="PROSITE" id="PS50011">
    <property type="entry name" value="PROTEIN_KINASE_DOM"/>
    <property type="match status" value="1"/>
</dbReference>
<accession>A0ABR3W4S9</accession>
<dbReference type="EMBL" id="JAWRVE010000152">
    <property type="protein sequence ID" value="KAL1853155.1"/>
    <property type="molecule type" value="Genomic_DNA"/>
</dbReference>
<dbReference type="InterPro" id="IPR011009">
    <property type="entry name" value="Kinase-like_dom_sf"/>
</dbReference>
<dbReference type="SMART" id="SM00220">
    <property type="entry name" value="S_TKc"/>
    <property type="match status" value="1"/>
</dbReference>
<gene>
    <name evidence="2" type="ORF">Daus18300_011894</name>
</gene>
<proteinExistence type="predicted"/>
<dbReference type="PANTHER" id="PTHR24359:SF37">
    <property type="entry name" value="PROTEIN KINASE DOMAIN-CONTAINING PROTEIN"/>
    <property type="match status" value="1"/>
</dbReference>